<protein>
    <submittedName>
        <fullName evidence="4">ROK family protein</fullName>
    </submittedName>
</protein>
<reference evidence="4 5" key="1">
    <citation type="submission" date="2014-06" db="EMBL/GenBank/DDBJ databases">
        <title>Draft genome sequence of Paenibacillus sp. MSt1.</title>
        <authorList>
            <person name="Aw Y.K."/>
            <person name="Ong K.S."/>
            <person name="Gan H.M."/>
            <person name="Lee S.M."/>
        </authorList>
    </citation>
    <scope>NUCLEOTIDE SEQUENCE [LARGE SCALE GENOMIC DNA]</scope>
    <source>
        <strain evidence="4 5">MSt1</strain>
    </source>
</reference>
<dbReference type="SUPFAM" id="SSF53067">
    <property type="entry name" value="Actin-like ATPase domain"/>
    <property type="match status" value="1"/>
</dbReference>
<name>A0A081NVE6_9BACL</name>
<dbReference type="eggNOG" id="COG1940">
    <property type="taxonomic scope" value="Bacteria"/>
</dbReference>
<sequence length="372" mass="40747">MSKIGNQQTMREINKSLLLNLLYQYSPISRVDLSRKSKLSPSTVSILIDEAIREGLVYESGTSGSGSGVGRKMTLLSIREDNGYVLGIDLSNSPSRCVLLNLKGKVIASQKLKHLTGEDMIRDELIGMIRFFLDNHGIGLESIKWMGVSIPGRISADQELISSTFLLVENMPLKSILFNAFQIPIHMVNDLDAAGFAERFSGAAKGHETIVYVLIDYGIGAGLVLNNQIFRGSTGRAGMIRELSEFGTDRIAGRLKAAYPETFKAGVPEETLQTFISLGLDGIEPFAGEMDAALHKIAKCCAFILHLINPEQLILSGWVTENKAFFERLISLMHGYEGRTTPIAASEWKDYGAAIGAATLGLHQMFKVMTIE</sequence>
<dbReference type="PANTHER" id="PTHR18964">
    <property type="entry name" value="ROK (REPRESSOR, ORF, KINASE) FAMILY"/>
    <property type="match status" value="1"/>
</dbReference>
<dbReference type="EMBL" id="JNVM01000038">
    <property type="protein sequence ID" value="KEQ22419.1"/>
    <property type="molecule type" value="Genomic_DNA"/>
</dbReference>
<comment type="caution">
    <text evidence="4">The sequence shown here is derived from an EMBL/GenBank/DDBJ whole genome shotgun (WGS) entry which is preliminary data.</text>
</comment>
<dbReference type="Gene3D" id="1.10.10.10">
    <property type="entry name" value="Winged helix-like DNA-binding domain superfamily/Winged helix DNA-binding domain"/>
    <property type="match status" value="1"/>
</dbReference>
<dbReference type="InterPro" id="IPR043129">
    <property type="entry name" value="ATPase_NBD"/>
</dbReference>
<dbReference type="InterPro" id="IPR000600">
    <property type="entry name" value="ROK"/>
</dbReference>
<dbReference type="Pfam" id="PF00480">
    <property type="entry name" value="ROK"/>
    <property type="match status" value="1"/>
</dbReference>
<proteinExistence type="inferred from homology"/>
<dbReference type="InterPro" id="IPR036390">
    <property type="entry name" value="WH_DNA-bd_sf"/>
</dbReference>
<dbReference type="Gene3D" id="3.30.420.40">
    <property type="match status" value="3"/>
</dbReference>
<gene>
    <name evidence="4" type="ORF">ET33_23045</name>
</gene>
<dbReference type="InterPro" id="IPR036388">
    <property type="entry name" value="WH-like_DNA-bd_sf"/>
</dbReference>
<keyword evidence="3" id="KW-0119">Carbohydrate metabolism</keyword>
<dbReference type="PANTHER" id="PTHR18964:SF149">
    <property type="entry name" value="BIFUNCTIONAL UDP-N-ACETYLGLUCOSAMINE 2-EPIMERASE_N-ACETYLMANNOSAMINE KINASE"/>
    <property type="match status" value="1"/>
</dbReference>
<dbReference type="GO" id="GO:0042732">
    <property type="term" value="P:D-xylose metabolic process"/>
    <property type="evidence" value="ECO:0007669"/>
    <property type="project" value="UniProtKB-KW"/>
</dbReference>
<dbReference type="AlphaFoldDB" id="A0A081NVE6"/>
<keyword evidence="5" id="KW-1185">Reference proteome</keyword>
<keyword evidence="3" id="KW-0859">Xylose metabolism</keyword>
<dbReference type="RefSeq" id="WP_036691184.1">
    <property type="nucleotide sequence ID" value="NZ_JNVM01000038.1"/>
</dbReference>
<evidence type="ECO:0000256" key="2">
    <source>
        <dbReference type="ARBA" id="ARBA00006479"/>
    </source>
</evidence>
<dbReference type="CDD" id="cd23763">
    <property type="entry name" value="ASKHA_ATPase_ROK"/>
    <property type="match status" value="1"/>
</dbReference>
<organism evidence="4 5">
    <name type="scientific">Paenibacillus tyrfis</name>
    <dbReference type="NCBI Taxonomy" id="1501230"/>
    <lineage>
        <taxon>Bacteria</taxon>
        <taxon>Bacillati</taxon>
        <taxon>Bacillota</taxon>
        <taxon>Bacilli</taxon>
        <taxon>Bacillales</taxon>
        <taxon>Paenibacillaceae</taxon>
        <taxon>Paenibacillus</taxon>
    </lineage>
</organism>
<evidence type="ECO:0000256" key="3">
    <source>
        <dbReference type="ARBA" id="ARBA00022629"/>
    </source>
</evidence>
<dbReference type="OrthoDB" id="9795247at2"/>
<evidence type="ECO:0000313" key="4">
    <source>
        <dbReference type="EMBL" id="KEQ22419.1"/>
    </source>
</evidence>
<evidence type="ECO:0000256" key="1">
    <source>
        <dbReference type="ARBA" id="ARBA00002486"/>
    </source>
</evidence>
<dbReference type="Pfam" id="PF13412">
    <property type="entry name" value="HTH_24"/>
    <property type="match status" value="1"/>
</dbReference>
<evidence type="ECO:0000313" key="5">
    <source>
        <dbReference type="Proteomes" id="UP000028123"/>
    </source>
</evidence>
<comment type="similarity">
    <text evidence="2">Belongs to the ROK (NagC/XylR) family.</text>
</comment>
<dbReference type="Proteomes" id="UP000028123">
    <property type="component" value="Unassembled WGS sequence"/>
</dbReference>
<dbReference type="SUPFAM" id="SSF46785">
    <property type="entry name" value="Winged helix' DNA-binding domain"/>
    <property type="match status" value="1"/>
</dbReference>
<comment type="function">
    <text evidence="1">Transcriptional repressor of xylose-utilizing enzymes.</text>
</comment>
<accession>A0A081NVE6</accession>